<proteinExistence type="predicted"/>
<dbReference type="InterPro" id="IPR011711">
    <property type="entry name" value="GntR_C"/>
</dbReference>
<dbReference type="STRING" id="411471.SUBVAR_06370"/>
<dbReference type="InterPro" id="IPR036390">
    <property type="entry name" value="WH_DNA-bd_sf"/>
</dbReference>
<dbReference type="GO" id="GO:0003677">
    <property type="term" value="F:DNA binding"/>
    <property type="evidence" value="ECO:0007669"/>
    <property type="project" value="UniProtKB-KW"/>
</dbReference>
<organism evidence="5 6">
    <name type="scientific">Subdoligranulum variabile DSM 15176</name>
    <dbReference type="NCBI Taxonomy" id="411471"/>
    <lineage>
        <taxon>Bacteria</taxon>
        <taxon>Bacillati</taxon>
        <taxon>Bacillota</taxon>
        <taxon>Clostridia</taxon>
        <taxon>Eubacteriales</taxon>
        <taxon>Oscillospiraceae</taxon>
        <taxon>Subdoligranulum</taxon>
    </lineage>
</organism>
<dbReference type="Gene3D" id="1.20.120.530">
    <property type="entry name" value="GntR ligand-binding domain-like"/>
    <property type="match status" value="1"/>
</dbReference>
<comment type="caution">
    <text evidence="5">The sequence shown here is derived from an EMBL/GenBank/DDBJ whole genome shotgun (WGS) entry which is preliminary data.</text>
</comment>
<evidence type="ECO:0000256" key="2">
    <source>
        <dbReference type="ARBA" id="ARBA00023125"/>
    </source>
</evidence>
<evidence type="ECO:0000259" key="4">
    <source>
        <dbReference type="PROSITE" id="PS50949"/>
    </source>
</evidence>
<evidence type="ECO:0000313" key="6">
    <source>
        <dbReference type="Proteomes" id="UP000003438"/>
    </source>
</evidence>
<dbReference type="Pfam" id="PF07729">
    <property type="entry name" value="FCD"/>
    <property type="match status" value="1"/>
</dbReference>
<dbReference type="Proteomes" id="UP000003438">
    <property type="component" value="Unassembled WGS sequence"/>
</dbReference>
<keyword evidence="3" id="KW-0804">Transcription</keyword>
<keyword evidence="1" id="KW-0805">Transcription regulation</keyword>
<feature type="domain" description="HTH gntR-type" evidence="4">
    <location>
        <begin position="9"/>
        <end position="76"/>
    </location>
</feature>
<evidence type="ECO:0000313" key="5">
    <source>
        <dbReference type="EMBL" id="EFB75249.1"/>
    </source>
</evidence>
<dbReference type="SUPFAM" id="SSF46785">
    <property type="entry name" value="Winged helix' DNA-binding domain"/>
    <property type="match status" value="1"/>
</dbReference>
<dbReference type="InterPro" id="IPR036388">
    <property type="entry name" value="WH-like_DNA-bd_sf"/>
</dbReference>
<dbReference type="OrthoDB" id="368823at2"/>
<dbReference type="EMBL" id="ACBY02000029">
    <property type="protein sequence ID" value="EFB75249.1"/>
    <property type="molecule type" value="Genomic_DNA"/>
</dbReference>
<gene>
    <name evidence="5" type="ORF">SUBVAR_06370</name>
</gene>
<dbReference type="RefSeq" id="WP_007047733.1">
    <property type="nucleotide sequence ID" value="NZ_GG704769.1"/>
</dbReference>
<dbReference type="PANTHER" id="PTHR43537">
    <property type="entry name" value="TRANSCRIPTIONAL REGULATOR, GNTR FAMILY"/>
    <property type="match status" value="1"/>
</dbReference>
<dbReference type="PROSITE" id="PS50949">
    <property type="entry name" value="HTH_GNTR"/>
    <property type="match status" value="1"/>
</dbReference>
<evidence type="ECO:0000256" key="1">
    <source>
        <dbReference type="ARBA" id="ARBA00023015"/>
    </source>
</evidence>
<accession>D1PPQ3</accession>
<name>D1PPQ3_9FIRM</name>
<dbReference type="Gene3D" id="1.10.10.10">
    <property type="entry name" value="Winged helix-like DNA-binding domain superfamily/Winged helix DNA-binding domain"/>
    <property type="match status" value="1"/>
</dbReference>
<dbReference type="CDD" id="cd07377">
    <property type="entry name" value="WHTH_GntR"/>
    <property type="match status" value="1"/>
</dbReference>
<keyword evidence="2" id="KW-0238">DNA-binding</keyword>
<dbReference type="InterPro" id="IPR008920">
    <property type="entry name" value="TF_FadR/GntR_C"/>
</dbReference>
<protein>
    <submittedName>
        <fullName evidence="5">Transcriptional regulator, GntR family</fullName>
    </submittedName>
</protein>
<dbReference type="eggNOG" id="COG1802">
    <property type="taxonomic scope" value="Bacteria"/>
</dbReference>
<keyword evidence="6" id="KW-1185">Reference proteome</keyword>
<evidence type="ECO:0000256" key="3">
    <source>
        <dbReference type="ARBA" id="ARBA00023163"/>
    </source>
</evidence>
<dbReference type="GO" id="GO:0003700">
    <property type="term" value="F:DNA-binding transcription factor activity"/>
    <property type="evidence" value="ECO:0007669"/>
    <property type="project" value="InterPro"/>
</dbReference>
<dbReference type="SUPFAM" id="SSF48008">
    <property type="entry name" value="GntR ligand-binding domain-like"/>
    <property type="match status" value="1"/>
</dbReference>
<dbReference type="InterPro" id="IPR000524">
    <property type="entry name" value="Tscrpt_reg_HTH_GntR"/>
</dbReference>
<dbReference type="SMART" id="SM00895">
    <property type="entry name" value="FCD"/>
    <property type="match status" value="1"/>
</dbReference>
<dbReference type="SMART" id="SM00345">
    <property type="entry name" value="HTH_GNTR"/>
    <property type="match status" value="1"/>
</dbReference>
<dbReference type="Pfam" id="PF00392">
    <property type="entry name" value="GntR"/>
    <property type="match status" value="1"/>
</dbReference>
<sequence length="237" mass="27854">MMVQDAQDRSVQGAVYRTLKEGIMTLRLAPGTVMSTKEMAERLHVSRTPVREAFIRLQSEELVDIIPQRETVVSRINLLRVEQERFVRESLELPVIDLFLQNCRPEHFAQLRESIEEQKRCYTEKRYADFVGADNRMHQLFFDVAGQHLAWELIMNSNGHYNRIRVLTVQVEDTIVSTIRQHCQMVDLMEQGQTEAVRREMNRHVKRINVEKANLVQRYPDYFKNDNEPQGIRIGSL</sequence>
<reference evidence="5" key="1">
    <citation type="submission" date="2009-12" db="EMBL/GenBank/DDBJ databases">
        <authorList>
            <person name="Weinstock G."/>
            <person name="Sodergren E."/>
            <person name="Clifton S."/>
            <person name="Fulton L."/>
            <person name="Fulton B."/>
            <person name="Courtney L."/>
            <person name="Fronick C."/>
            <person name="Harrison M."/>
            <person name="Strong C."/>
            <person name="Farmer C."/>
            <person name="Delahaunty K."/>
            <person name="Markovic C."/>
            <person name="Hall O."/>
            <person name="Minx P."/>
            <person name="Tomlinson C."/>
            <person name="Mitreva M."/>
            <person name="Nelson J."/>
            <person name="Hou S."/>
            <person name="Wollam A."/>
            <person name="Pepin K.H."/>
            <person name="Johnson M."/>
            <person name="Bhonagiri V."/>
            <person name="Nash W.E."/>
            <person name="Warren W."/>
            <person name="Chinwalla A."/>
            <person name="Mardis E.R."/>
            <person name="Wilson R.K."/>
        </authorList>
    </citation>
    <scope>NUCLEOTIDE SEQUENCE [LARGE SCALE GENOMIC DNA]</scope>
    <source>
        <strain evidence="5">DSM 15176</strain>
    </source>
</reference>
<dbReference type="HOGENOM" id="CLU_017584_5_2_9"/>
<dbReference type="AlphaFoldDB" id="D1PPQ3"/>
<dbReference type="PANTHER" id="PTHR43537:SF45">
    <property type="entry name" value="GNTR FAMILY REGULATORY PROTEIN"/>
    <property type="match status" value="1"/>
</dbReference>